<feature type="region of interest" description="Disordered" evidence="1">
    <location>
        <begin position="42"/>
        <end position="63"/>
    </location>
</feature>
<dbReference type="RefSeq" id="WP_009350431.1">
    <property type="nucleotide sequence ID" value="NZ_GL638151.1"/>
</dbReference>
<organism evidence="2 3">
    <name type="scientific">Selenomonas artemidis F0399</name>
    <dbReference type="NCBI Taxonomy" id="749551"/>
    <lineage>
        <taxon>Bacteria</taxon>
        <taxon>Bacillati</taxon>
        <taxon>Bacillota</taxon>
        <taxon>Negativicutes</taxon>
        <taxon>Selenomonadales</taxon>
        <taxon>Selenomonadaceae</taxon>
        <taxon>Selenomonas</taxon>
    </lineage>
</organism>
<dbReference type="Gene3D" id="4.10.410.40">
    <property type="match status" value="1"/>
</dbReference>
<evidence type="ECO:0000313" key="2">
    <source>
        <dbReference type="EMBL" id="EFW29083.1"/>
    </source>
</evidence>
<dbReference type="Proteomes" id="UP000004633">
    <property type="component" value="Unassembled WGS sequence"/>
</dbReference>
<reference evidence="2 3" key="1">
    <citation type="submission" date="2010-08" db="EMBL/GenBank/DDBJ databases">
        <authorList>
            <person name="Weinstock G."/>
            <person name="Sodergren E."/>
            <person name="Clifton S."/>
            <person name="Fulton L."/>
            <person name="Fulton B."/>
            <person name="Courtney L."/>
            <person name="Fronick C."/>
            <person name="Harrison M."/>
            <person name="Strong C."/>
            <person name="Farmer C."/>
            <person name="Delahaunty K."/>
            <person name="Markovic C."/>
            <person name="Hall O."/>
            <person name="Minx P."/>
            <person name="Tomlinson C."/>
            <person name="Mitreva M."/>
            <person name="Hou S."/>
            <person name="Chen J."/>
            <person name="Wollam A."/>
            <person name="Pepin K.H."/>
            <person name="Johnson M."/>
            <person name="Bhonagiri V."/>
            <person name="Zhang X."/>
            <person name="Suruliraj S."/>
            <person name="Warren W."/>
            <person name="Chinwalla A."/>
            <person name="Mardis E.R."/>
            <person name="Wilson R.K."/>
        </authorList>
    </citation>
    <scope>NUCLEOTIDE SEQUENCE [LARGE SCALE GENOMIC DNA]</scope>
    <source>
        <strain evidence="2 3">F0399</strain>
    </source>
</reference>
<proteinExistence type="predicted"/>
<gene>
    <name evidence="2" type="ORF">HMPREF9555_01783</name>
</gene>
<dbReference type="Pfam" id="PF06199">
    <property type="entry name" value="Phage_tail_2"/>
    <property type="match status" value="1"/>
</dbReference>
<dbReference type="STRING" id="749551.HMPREF9555_01783"/>
<comment type="caution">
    <text evidence="2">The sequence shown here is derived from an EMBL/GenBank/DDBJ whole genome shotgun (WGS) entry which is preliminary data.</text>
</comment>
<feature type="compositionally biased region" description="Basic and acidic residues" evidence="1">
    <location>
        <begin position="50"/>
        <end position="59"/>
    </location>
</feature>
<evidence type="ECO:0000256" key="1">
    <source>
        <dbReference type="SAM" id="MobiDB-lite"/>
    </source>
</evidence>
<dbReference type="NCBIfam" id="NF047353">
    <property type="entry name" value="tube_lmo2291"/>
    <property type="match status" value="1"/>
</dbReference>
<evidence type="ECO:0000313" key="3">
    <source>
        <dbReference type="Proteomes" id="UP000004633"/>
    </source>
</evidence>
<dbReference type="AlphaFoldDB" id="E7N442"/>
<dbReference type="EMBL" id="AECV01000041">
    <property type="protein sequence ID" value="EFW29083.1"/>
    <property type="molecule type" value="Genomic_DNA"/>
</dbReference>
<dbReference type="HOGENOM" id="CLU_128644_1_0_9"/>
<keyword evidence="3" id="KW-1185">Reference proteome</keyword>
<accession>E7N442</accession>
<dbReference type="InterPro" id="IPR011855">
    <property type="entry name" value="Phgtail_TP901_1"/>
</dbReference>
<protein>
    <submittedName>
        <fullName evidence="2">Putative phage major tail protein, TP901-1 family</fullName>
    </submittedName>
</protein>
<name>E7N442_9FIRM</name>
<sequence length="156" mass="16592">MPITKLPTPKDAALHLALGKDFILDVNTGADEDTPTWTAVGGQRTTKLSRQADEIDASHKTSGSWKDSAAGLRSWSMEADAVVIIDDKGAEAVDFAFTNGQPVHCRFRYPDGTNYIGWAAVTEFSIDTSHTDVATLSIKLSGKGPLKQGTKITAGG</sequence>